<dbReference type="SUPFAM" id="SSF46785">
    <property type="entry name" value="Winged helix' DNA-binding domain"/>
    <property type="match status" value="1"/>
</dbReference>
<keyword evidence="3" id="KW-0238">DNA-binding</keyword>
<comment type="similarity">
    <text evidence="1">Belongs to the LysR transcriptional regulatory family.</text>
</comment>
<feature type="domain" description="HTH lysR-type" evidence="5">
    <location>
        <begin position="7"/>
        <end position="63"/>
    </location>
</feature>
<evidence type="ECO:0000256" key="1">
    <source>
        <dbReference type="ARBA" id="ARBA00009437"/>
    </source>
</evidence>
<name>A0A373FSJ9_COMTE</name>
<keyword evidence="4" id="KW-0804">Transcription</keyword>
<dbReference type="InterPro" id="IPR036388">
    <property type="entry name" value="WH-like_DNA-bd_sf"/>
</dbReference>
<dbReference type="Gene3D" id="1.10.10.10">
    <property type="entry name" value="Winged helix-like DNA-binding domain superfamily/Winged helix DNA-binding domain"/>
    <property type="match status" value="1"/>
</dbReference>
<gene>
    <name evidence="6" type="ORF">DZC30_01595</name>
</gene>
<evidence type="ECO:0000256" key="3">
    <source>
        <dbReference type="ARBA" id="ARBA00023125"/>
    </source>
</evidence>
<dbReference type="GO" id="GO:0003700">
    <property type="term" value="F:DNA-binding transcription factor activity"/>
    <property type="evidence" value="ECO:0007669"/>
    <property type="project" value="InterPro"/>
</dbReference>
<evidence type="ECO:0000313" key="7">
    <source>
        <dbReference type="Proteomes" id="UP000261948"/>
    </source>
</evidence>
<dbReference type="PRINTS" id="PR00039">
    <property type="entry name" value="HTHLYSR"/>
</dbReference>
<evidence type="ECO:0000256" key="2">
    <source>
        <dbReference type="ARBA" id="ARBA00023015"/>
    </source>
</evidence>
<keyword evidence="7" id="KW-1185">Reference proteome</keyword>
<dbReference type="Proteomes" id="UP000261948">
    <property type="component" value="Unassembled WGS sequence"/>
</dbReference>
<dbReference type="EMBL" id="QURR01000001">
    <property type="protein sequence ID" value="RGE47108.1"/>
    <property type="molecule type" value="Genomic_DNA"/>
</dbReference>
<dbReference type="InterPro" id="IPR037402">
    <property type="entry name" value="YidZ_PBP2"/>
</dbReference>
<dbReference type="PROSITE" id="PS50931">
    <property type="entry name" value="HTH_LYSR"/>
    <property type="match status" value="1"/>
</dbReference>
<reference evidence="6 7" key="1">
    <citation type="submission" date="2018-08" db="EMBL/GenBank/DDBJ databases">
        <title>Comamonas testosteroni strain SWCO2.</title>
        <authorList>
            <person name="Jiang N."/>
            <person name="Zhang X.Z."/>
        </authorList>
    </citation>
    <scope>NUCLEOTIDE SEQUENCE [LARGE SCALE GENOMIC DNA]</scope>
    <source>
        <strain evidence="6 7">SWCO2</strain>
    </source>
</reference>
<dbReference type="Pfam" id="PF03466">
    <property type="entry name" value="LysR_substrate"/>
    <property type="match status" value="1"/>
</dbReference>
<dbReference type="OrthoDB" id="5495633at2"/>
<dbReference type="InterPro" id="IPR005119">
    <property type="entry name" value="LysR_subst-bd"/>
</dbReference>
<dbReference type="PANTHER" id="PTHR30118:SF6">
    <property type="entry name" value="HTH-TYPE TRANSCRIPTIONAL REGULATOR LEUO"/>
    <property type="match status" value="1"/>
</dbReference>
<evidence type="ECO:0000259" key="5">
    <source>
        <dbReference type="PROSITE" id="PS50931"/>
    </source>
</evidence>
<evidence type="ECO:0000313" key="6">
    <source>
        <dbReference type="EMBL" id="RGE47108.1"/>
    </source>
</evidence>
<protein>
    <submittedName>
        <fullName evidence="6">LysR family transcriptional regulator</fullName>
    </submittedName>
</protein>
<dbReference type="InterPro" id="IPR050389">
    <property type="entry name" value="LysR-type_TF"/>
</dbReference>
<keyword evidence="2" id="KW-0805">Transcription regulation</keyword>
<dbReference type="SUPFAM" id="SSF53850">
    <property type="entry name" value="Periplasmic binding protein-like II"/>
    <property type="match status" value="1"/>
</dbReference>
<dbReference type="CDD" id="cd08417">
    <property type="entry name" value="PBP2_Nitroaromatics_like"/>
    <property type="match status" value="1"/>
</dbReference>
<accession>A0A373FSJ9</accession>
<dbReference type="InterPro" id="IPR000847">
    <property type="entry name" value="LysR_HTH_N"/>
</dbReference>
<dbReference type="GO" id="GO:0003677">
    <property type="term" value="F:DNA binding"/>
    <property type="evidence" value="ECO:0007669"/>
    <property type="project" value="UniProtKB-KW"/>
</dbReference>
<dbReference type="AlphaFoldDB" id="A0A373FSJ9"/>
<evidence type="ECO:0000256" key="4">
    <source>
        <dbReference type="ARBA" id="ARBA00023163"/>
    </source>
</evidence>
<dbReference type="Gene3D" id="3.40.190.10">
    <property type="entry name" value="Periplasmic binding protein-like II"/>
    <property type="match status" value="2"/>
</dbReference>
<dbReference type="InterPro" id="IPR036390">
    <property type="entry name" value="WH_DNA-bd_sf"/>
</dbReference>
<organism evidence="6 7">
    <name type="scientific">Comamonas testosteroni</name>
    <name type="common">Pseudomonas testosteroni</name>
    <dbReference type="NCBI Taxonomy" id="285"/>
    <lineage>
        <taxon>Bacteria</taxon>
        <taxon>Pseudomonadati</taxon>
        <taxon>Pseudomonadota</taxon>
        <taxon>Betaproteobacteria</taxon>
        <taxon>Burkholderiales</taxon>
        <taxon>Comamonadaceae</taxon>
        <taxon>Comamonas</taxon>
    </lineage>
</organism>
<proteinExistence type="inferred from homology"/>
<dbReference type="Pfam" id="PF00126">
    <property type="entry name" value="HTH_1"/>
    <property type="match status" value="1"/>
</dbReference>
<comment type="caution">
    <text evidence="6">The sequence shown here is derived from an EMBL/GenBank/DDBJ whole genome shotgun (WGS) entry which is preliminary data.</text>
</comment>
<sequence>MNYRAADLNLLKVFEALMTERNVTRAADKLSLTQPTVSNALRRLRETFDDPLFVRSGSGVRPTPKATDLWKPLSNALQGIRAAMEGDSFDAANSQAELSIAMTDYTSRIVTPALLAQVSALAPAMKVHTRPGAVAHFCRMLADESADFAIGTYNDDIHRPAYLRSRRLWSVDFPCFMRAGHPLAGPGKISLKKFLNARHLDVSLTGETAALYDRILDSRGLRRNLVSVVGHYTTAYEAVRASDLIAVLPWSQSLESAHPPGLVLITPPLPAPARTVELFWHERYETSAQHQWMRELIISLFAKHQLGSTDRP</sequence>
<dbReference type="PANTHER" id="PTHR30118">
    <property type="entry name" value="HTH-TYPE TRANSCRIPTIONAL REGULATOR LEUO-RELATED"/>
    <property type="match status" value="1"/>
</dbReference>